<comment type="caution">
    <text evidence="1">The sequence shown here is derived from an EMBL/GenBank/DDBJ whole genome shotgun (WGS) entry which is preliminary data.</text>
</comment>
<gene>
    <name evidence="1" type="ORF">ACI1P1_22005</name>
</gene>
<protein>
    <submittedName>
        <fullName evidence="1">Uncharacterized protein</fullName>
    </submittedName>
</protein>
<organism evidence="1 2">
    <name type="scientific">Paenibacillus mesotrionivorans</name>
    <dbReference type="NCBI Taxonomy" id="3160968"/>
    <lineage>
        <taxon>Bacteria</taxon>
        <taxon>Bacillati</taxon>
        <taxon>Bacillota</taxon>
        <taxon>Bacilli</taxon>
        <taxon>Bacillales</taxon>
        <taxon>Paenibacillaceae</taxon>
        <taxon>Paenibacillus</taxon>
    </lineage>
</organism>
<keyword evidence="2" id="KW-1185">Reference proteome</keyword>
<accession>A0ACC7P403</accession>
<evidence type="ECO:0000313" key="2">
    <source>
        <dbReference type="Proteomes" id="UP001631969"/>
    </source>
</evidence>
<sequence>MKMKKKMKTTMIPIVINQKSRMTNSHFPDAIDSMILMEQAFPRLWEGLYILLPDPQTAYSYAVYDNPDKLAALLNEWCLTCHSLFYLRGSLIFNQSRLNTIQLFCSQFEEINTKLSVLHDIIKQTNASGIDHIARTLAKLAELTIIVYRDENQWLGEYLLPVFSNFINYSIIKLEGIALTKLWWSTLLRFAPYENSVLTQEVMPKSEQSKKLHSYLFMLIMEISKWDQSSSRDSQIIQVIEEFNTFLHRFTGDIHKEPVIIHWKNPTPSPGKPWINVKNKVSPPKHN</sequence>
<reference evidence="1" key="1">
    <citation type="submission" date="2024-12" db="EMBL/GenBank/DDBJ databases">
        <authorList>
            <person name="Wu N."/>
        </authorList>
    </citation>
    <scope>NUCLEOTIDE SEQUENCE</scope>
    <source>
        <strain evidence="1">P15</strain>
    </source>
</reference>
<dbReference type="Proteomes" id="UP001631969">
    <property type="component" value="Unassembled WGS sequence"/>
</dbReference>
<evidence type="ECO:0000313" key="1">
    <source>
        <dbReference type="EMBL" id="MFM9330969.1"/>
    </source>
</evidence>
<name>A0ACC7P403_9BACL</name>
<dbReference type="EMBL" id="JBJURJ010000016">
    <property type="protein sequence ID" value="MFM9330969.1"/>
    <property type="molecule type" value="Genomic_DNA"/>
</dbReference>
<proteinExistence type="predicted"/>